<evidence type="ECO:0000256" key="1">
    <source>
        <dbReference type="ARBA" id="ARBA00022679"/>
    </source>
</evidence>
<proteinExistence type="predicted"/>
<name>A0ABW2UEE6_9BACT</name>
<dbReference type="Gene3D" id="1.10.1070.20">
    <property type="match status" value="1"/>
</dbReference>
<feature type="domain" description="HipA-like C-terminal" evidence="3">
    <location>
        <begin position="1"/>
        <end position="58"/>
    </location>
</feature>
<gene>
    <name evidence="4" type="ORF">ACFQT0_30270</name>
</gene>
<protein>
    <submittedName>
        <fullName evidence="4">HipA domain-containing protein</fullName>
    </submittedName>
</protein>
<accession>A0ABW2UEE6</accession>
<dbReference type="RefSeq" id="WP_380207188.1">
    <property type="nucleotide sequence ID" value="NZ_JBHTEK010000006.1"/>
</dbReference>
<keyword evidence="2" id="KW-0418">Kinase</keyword>
<dbReference type="EMBL" id="JBHTEK010000006">
    <property type="protein sequence ID" value="MFC7671206.1"/>
    <property type="molecule type" value="Genomic_DNA"/>
</dbReference>
<organism evidence="4 5">
    <name type="scientific">Hymenobacter humi</name>
    <dbReference type="NCBI Taxonomy" id="1411620"/>
    <lineage>
        <taxon>Bacteria</taxon>
        <taxon>Pseudomonadati</taxon>
        <taxon>Bacteroidota</taxon>
        <taxon>Cytophagia</taxon>
        <taxon>Cytophagales</taxon>
        <taxon>Hymenobacteraceae</taxon>
        <taxon>Hymenobacter</taxon>
    </lineage>
</organism>
<sequence>MLFSFLTGNADMHLKNFSLLQTPGLGYNLAPAYDLVATALVNPADPEELALTLNGKRSGCGRPTSARRFNERASMTK</sequence>
<evidence type="ECO:0000313" key="4">
    <source>
        <dbReference type="EMBL" id="MFC7671206.1"/>
    </source>
</evidence>
<comment type="caution">
    <text evidence="4">The sequence shown here is derived from an EMBL/GenBank/DDBJ whole genome shotgun (WGS) entry which is preliminary data.</text>
</comment>
<reference evidence="5" key="1">
    <citation type="journal article" date="2019" name="Int. J. Syst. Evol. Microbiol.">
        <title>The Global Catalogue of Microorganisms (GCM) 10K type strain sequencing project: providing services to taxonomists for standard genome sequencing and annotation.</title>
        <authorList>
            <consortium name="The Broad Institute Genomics Platform"/>
            <consortium name="The Broad Institute Genome Sequencing Center for Infectious Disease"/>
            <person name="Wu L."/>
            <person name="Ma J."/>
        </authorList>
    </citation>
    <scope>NUCLEOTIDE SEQUENCE [LARGE SCALE GENOMIC DNA]</scope>
    <source>
        <strain evidence="5">JCM 19635</strain>
    </source>
</reference>
<dbReference type="Proteomes" id="UP001596513">
    <property type="component" value="Unassembled WGS sequence"/>
</dbReference>
<evidence type="ECO:0000259" key="3">
    <source>
        <dbReference type="Pfam" id="PF07804"/>
    </source>
</evidence>
<dbReference type="InterPro" id="IPR012893">
    <property type="entry name" value="HipA-like_C"/>
</dbReference>
<evidence type="ECO:0000313" key="5">
    <source>
        <dbReference type="Proteomes" id="UP001596513"/>
    </source>
</evidence>
<dbReference type="Pfam" id="PF07804">
    <property type="entry name" value="HipA_C"/>
    <property type="match status" value="1"/>
</dbReference>
<keyword evidence="1" id="KW-0808">Transferase</keyword>
<evidence type="ECO:0000256" key="2">
    <source>
        <dbReference type="ARBA" id="ARBA00022777"/>
    </source>
</evidence>
<keyword evidence="5" id="KW-1185">Reference proteome</keyword>